<feature type="transmembrane region" description="Helical" evidence="1">
    <location>
        <begin position="21"/>
        <end position="39"/>
    </location>
</feature>
<feature type="transmembrane region" description="Helical" evidence="1">
    <location>
        <begin position="51"/>
        <end position="68"/>
    </location>
</feature>
<dbReference type="STRING" id="82996.ADP72_06335"/>
<organism evidence="2 3">
    <name type="scientific">Serratia plymuthica</name>
    <dbReference type="NCBI Taxonomy" id="82996"/>
    <lineage>
        <taxon>Bacteria</taxon>
        <taxon>Pseudomonadati</taxon>
        <taxon>Pseudomonadota</taxon>
        <taxon>Gammaproteobacteria</taxon>
        <taxon>Enterobacterales</taxon>
        <taxon>Yersiniaceae</taxon>
        <taxon>Serratia</taxon>
    </lineage>
</organism>
<evidence type="ECO:0000256" key="1">
    <source>
        <dbReference type="SAM" id="Phobius"/>
    </source>
</evidence>
<dbReference type="EMBL" id="LS483469">
    <property type="protein sequence ID" value="SQI32613.1"/>
    <property type="molecule type" value="Genomic_DNA"/>
</dbReference>
<evidence type="ECO:0000313" key="3">
    <source>
        <dbReference type="Proteomes" id="UP000248897"/>
    </source>
</evidence>
<keyword evidence="1" id="KW-0472">Membrane</keyword>
<keyword evidence="1" id="KW-0812">Transmembrane</keyword>
<gene>
    <name evidence="2" type="ORF">NCTC12961_01197</name>
</gene>
<protein>
    <submittedName>
        <fullName evidence="2">Predicted membrane protein</fullName>
    </submittedName>
</protein>
<feature type="transmembrane region" description="Helical" evidence="1">
    <location>
        <begin position="162"/>
        <end position="184"/>
    </location>
</feature>
<feature type="transmembrane region" description="Helical" evidence="1">
    <location>
        <begin position="106"/>
        <end position="127"/>
    </location>
</feature>
<proteinExistence type="predicted"/>
<dbReference type="Pfam" id="PF06772">
    <property type="entry name" value="LtrA"/>
    <property type="match status" value="1"/>
</dbReference>
<feature type="transmembrane region" description="Helical" evidence="1">
    <location>
        <begin position="306"/>
        <end position="328"/>
    </location>
</feature>
<feature type="transmembrane region" description="Helical" evidence="1">
    <location>
        <begin position="205"/>
        <end position="224"/>
    </location>
</feature>
<dbReference type="PANTHER" id="PTHR36840">
    <property type="entry name" value="BLL5714 PROTEIN"/>
    <property type="match status" value="1"/>
</dbReference>
<feature type="transmembrane region" description="Helical" evidence="1">
    <location>
        <begin position="139"/>
        <end position="156"/>
    </location>
</feature>
<accession>A0A2X4U0A6</accession>
<dbReference type="InterPro" id="IPR010640">
    <property type="entry name" value="Low_temperature_requirement_A"/>
</dbReference>
<dbReference type="AlphaFoldDB" id="A0A2X4U0A6"/>
<keyword evidence="1" id="KW-1133">Transmembrane helix</keyword>
<sequence>MSQTLLRVRDGRGASVSFSELLFDLIYVFAVTQLSHYLLHHLTLTGALETLLLWFAVWLAWQYTAWVTNWFNPDTRPIRILLFAIMLLGLFAASALPQAFGERGLIFALFYVAIQVGRSWVVLNLLEANHPLKQNFRRILGWLCISAIFWILGGLAQGNSRLLLWALAVLCEYVSPMFGFRLPVLGRSDSSSEWTIEGHHLAERCQLFVIVALGETILITGSTLSEMETWTAPVLIASLVAFIGSLAMWWVYFDTSSKAGSHAISQAENPGQLGANFHYVHVVLVGAIIVCAVANELVIAHPDGPIGNVTAAVLLLGPAIYLLANALYKRLVYRRFPIIAPGGPDRAGRADADSLPDRFADGKRTDHADYGGGCGVGKHLAGQNAAATERRGNIRRWTGGTLCPLSRQLFQRLRQFQHPQFAQ</sequence>
<name>A0A2X4U0A6_SERPL</name>
<evidence type="ECO:0000313" key="2">
    <source>
        <dbReference type="EMBL" id="SQI32613.1"/>
    </source>
</evidence>
<feature type="transmembrane region" description="Helical" evidence="1">
    <location>
        <begin position="279"/>
        <end position="300"/>
    </location>
</feature>
<reference evidence="2 3" key="1">
    <citation type="submission" date="2018-06" db="EMBL/GenBank/DDBJ databases">
        <authorList>
            <consortium name="Pathogen Informatics"/>
            <person name="Doyle S."/>
        </authorList>
    </citation>
    <scope>NUCLEOTIDE SEQUENCE [LARGE SCALE GENOMIC DNA]</scope>
    <source>
        <strain evidence="2 3">NCTC12961</strain>
    </source>
</reference>
<feature type="transmembrane region" description="Helical" evidence="1">
    <location>
        <begin position="230"/>
        <end position="252"/>
    </location>
</feature>
<dbReference type="PANTHER" id="PTHR36840:SF1">
    <property type="entry name" value="BLL5714 PROTEIN"/>
    <property type="match status" value="1"/>
</dbReference>
<feature type="transmembrane region" description="Helical" evidence="1">
    <location>
        <begin position="80"/>
        <end position="100"/>
    </location>
</feature>
<dbReference type="Proteomes" id="UP000248897">
    <property type="component" value="Chromosome 1"/>
</dbReference>